<dbReference type="AlphaFoldDB" id="A0A1R3IBD2"/>
<reference evidence="1 2" key="1">
    <citation type="submission" date="2013-09" db="EMBL/GenBank/DDBJ databases">
        <title>Corchorus capsularis genome sequencing.</title>
        <authorList>
            <person name="Alam M."/>
            <person name="Haque M.S."/>
            <person name="Islam M.S."/>
            <person name="Emdad E.M."/>
            <person name="Islam M.M."/>
            <person name="Ahmed B."/>
            <person name="Halim A."/>
            <person name="Hossen Q.M.M."/>
            <person name="Hossain M.Z."/>
            <person name="Ahmed R."/>
            <person name="Khan M.M."/>
            <person name="Islam R."/>
            <person name="Rashid M.M."/>
            <person name="Khan S.A."/>
            <person name="Rahman M.S."/>
            <person name="Alam M."/>
        </authorList>
    </citation>
    <scope>NUCLEOTIDE SEQUENCE [LARGE SCALE GENOMIC DNA]</scope>
    <source>
        <strain evidence="2">cv. CVL-1</strain>
        <tissue evidence="1">Whole seedling</tissue>
    </source>
</reference>
<proteinExistence type="predicted"/>
<evidence type="ECO:0000313" key="1">
    <source>
        <dbReference type="EMBL" id="OMO79916.1"/>
    </source>
</evidence>
<evidence type="ECO:0000313" key="2">
    <source>
        <dbReference type="Proteomes" id="UP000188268"/>
    </source>
</evidence>
<organism evidence="1 2">
    <name type="scientific">Corchorus capsularis</name>
    <name type="common">Jute</name>
    <dbReference type="NCBI Taxonomy" id="210143"/>
    <lineage>
        <taxon>Eukaryota</taxon>
        <taxon>Viridiplantae</taxon>
        <taxon>Streptophyta</taxon>
        <taxon>Embryophyta</taxon>
        <taxon>Tracheophyta</taxon>
        <taxon>Spermatophyta</taxon>
        <taxon>Magnoliopsida</taxon>
        <taxon>eudicotyledons</taxon>
        <taxon>Gunneridae</taxon>
        <taxon>Pentapetalae</taxon>
        <taxon>rosids</taxon>
        <taxon>malvids</taxon>
        <taxon>Malvales</taxon>
        <taxon>Malvaceae</taxon>
        <taxon>Grewioideae</taxon>
        <taxon>Apeibeae</taxon>
        <taxon>Corchorus</taxon>
    </lineage>
</organism>
<sequence length="22" mass="2486">MAALNATNRAYELRLSCGRLDF</sequence>
<gene>
    <name evidence="1" type="ORF">CCACVL1_13315</name>
</gene>
<dbReference type="EMBL" id="AWWV01010342">
    <property type="protein sequence ID" value="OMO79916.1"/>
    <property type="molecule type" value="Genomic_DNA"/>
</dbReference>
<dbReference type="Proteomes" id="UP000188268">
    <property type="component" value="Unassembled WGS sequence"/>
</dbReference>
<protein>
    <submittedName>
        <fullName evidence="1">Uncharacterized protein</fullName>
    </submittedName>
</protein>
<dbReference type="Gramene" id="OMO79916">
    <property type="protein sequence ID" value="OMO79916"/>
    <property type="gene ID" value="CCACVL1_13315"/>
</dbReference>
<comment type="caution">
    <text evidence="1">The sequence shown here is derived from an EMBL/GenBank/DDBJ whole genome shotgun (WGS) entry which is preliminary data.</text>
</comment>
<keyword evidence="2" id="KW-1185">Reference proteome</keyword>
<accession>A0A1R3IBD2</accession>
<name>A0A1R3IBD2_COCAP</name>